<dbReference type="InParanoid" id="A0A2K2CS29"/>
<dbReference type="Gene3D" id="3.60.10.10">
    <property type="entry name" value="Endonuclease/exonuclease/phosphatase"/>
    <property type="match status" value="1"/>
</dbReference>
<feature type="domain" description="Endonuclease/exonuclease/phosphatase" evidence="2">
    <location>
        <begin position="5"/>
        <end position="203"/>
    </location>
</feature>
<dbReference type="ExpressionAtlas" id="A0A2K2CS29">
    <property type="expression patterns" value="baseline and differential"/>
</dbReference>
<dbReference type="EMBL" id="CM000883">
    <property type="protein sequence ID" value="PNT64829.1"/>
    <property type="molecule type" value="Genomic_DNA"/>
</dbReference>
<dbReference type="Proteomes" id="UP000008810">
    <property type="component" value="Chromosome 4"/>
</dbReference>
<reference evidence="4" key="3">
    <citation type="submission" date="2018-08" db="UniProtKB">
        <authorList>
            <consortium name="EnsemblPlants"/>
        </authorList>
    </citation>
    <scope>IDENTIFICATION</scope>
    <source>
        <strain evidence="4">cv. Bd21</strain>
    </source>
</reference>
<accession>A0A2K2CS29</accession>
<dbReference type="SUPFAM" id="SSF56219">
    <property type="entry name" value="DNase I-like"/>
    <property type="match status" value="1"/>
</dbReference>
<dbReference type="PANTHER" id="PTHR35218:SF10">
    <property type="entry name" value="ENDONUCLEASE_EXONUCLEASE_PHOSPHATASE DOMAIN-CONTAINING PROTEIN"/>
    <property type="match status" value="1"/>
</dbReference>
<protein>
    <recommendedName>
        <fullName evidence="2">Endonuclease/exonuclease/phosphatase domain-containing protein</fullName>
    </recommendedName>
</protein>
<evidence type="ECO:0000313" key="5">
    <source>
        <dbReference type="Proteomes" id="UP000008810"/>
    </source>
</evidence>
<proteinExistence type="predicted"/>
<dbReference type="PANTHER" id="PTHR35218">
    <property type="entry name" value="RNASE H DOMAIN-CONTAINING PROTEIN"/>
    <property type="match status" value="1"/>
</dbReference>
<dbReference type="Pfam" id="PF03372">
    <property type="entry name" value="Exo_endo_phos"/>
    <property type="match status" value="1"/>
</dbReference>
<organism evidence="3">
    <name type="scientific">Brachypodium distachyon</name>
    <name type="common">Purple false brome</name>
    <name type="synonym">Trachynia distachya</name>
    <dbReference type="NCBI Taxonomy" id="15368"/>
    <lineage>
        <taxon>Eukaryota</taxon>
        <taxon>Viridiplantae</taxon>
        <taxon>Streptophyta</taxon>
        <taxon>Embryophyta</taxon>
        <taxon>Tracheophyta</taxon>
        <taxon>Spermatophyta</taxon>
        <taxon>Magnoliopsida</taxon>
        <taxon>Liliopsida</taxon>
        <taxon>Poales</taxon>
        <taxon>Poaceae</taxon>
        <taxon>BOP clade</taxon>
        <taxon>Pooideae</taxon>
        <taxon>Stipodae</taxon>
        <taxon>Brachypodieae</taxon>
        <taxon>Brachypodium</taxon>
    </lineage>
</organism>
<dbReference type="InterPro" id="IPR036691">
    <property type="entry name" value="Endo/exonu/phosph_ase_sf"/>
</dbReference>
<dbReference type="OrthoDB" id="688652at2759"/>
<evidence type="ECO:0000313" key="4">
    <source>
        <dbReference type="EnsemblPlants" id="PNT64829"/>
    </source>
</evidence>
<feature type="coiled-coil region" evidence="1">
    <location>
        <begin position="291"/>
        <end position="318"/>
    </location>
</feature>
<evidence type="ECO:0000313" key="3">
    <source>
        <dbReference type="EMBL" id="PNT64829.1"/>
    </source>
</evidence>
<reference evidence="3" key="2">
    <citation type="submission" date="2017-06" db="EMBL/GenBank/DDBJ databases">
        <title>WGS assembly of Brachypodium distachyon.</title>
        <authorList>
            <consortium name="The International Brachypodium Initiative"/>
            <person name="Lucas S."/>
            <person name="Harmon-Smith M."/>
            <person name="Lail K."/>
            <person name="Tice H."/>
            <person name="Grimwood J."/>
            <person name="Bruce D."/>
            <person name="Barry K."/>
            <person name="Shu S."/>
            <person name="Lindquist E."/>
            <person name="Wang M."/>
            <person name="Pitluck S."/>
            <person name="Vogel J.P."/>
            <person name="Garvin D.F."/>
            <person name="Mockler T.C."/>
            <person name="Schmutz J."/>
            <person name="Rokhsar D."/>
            <person name="Bevan M.W."/>
        </authorList>
    </citation>
    <scope>NUCLEOTIDE SEQUENCE</scope>
    <source>
        <strain evidence="3">Bd21</strain>
    </source>
</reference>
<keyword evidence="1" id="KW-0175">Coiled coil</keyword>
<reference evidence="3 4" key="1">
    <citation type="journal article" date="2010" name="Nature">
        <title>Genome sequencing and analysis of the model grass Brachypodium distachyon.</title>
        <authorList>
            <consortium name="International Brachypodium Initiative"/>
        </authorList>
    </citation>
    <scope>NUCLEOTIDE SEQUENCE [LARGE SCALE GENOMIC DNA]</scope>
    <source>
        <strain evidence="3 4">Bd21</strain>
    </source>
</reference>
<evidence type="ECO:0000259" key="2">
    <source>
        <dbReference type="Pfam" id="PF03372"/>
    </source>
</evidence>
<gene>
    <name evidence="3" type="ORF">BRADI_4g33632v3</name>
</gene>
<dbReference type="Gramene" id="PNT64829">
    <property type="protein sequence ID" value="PNT64829"/>
    <property type="gene ID" value="BRADI_4g33632v3"/>
</dbReference>
<name>A0A2K2CS29_BRADI</name>
<dbReference type="GO" id="GO:0003824">
    <property type="term" value="F:catalytic activity"/>
    <property type="evidence" value="ECO:0007669"/>
    <property type="project" value="InterPro"/>
</dbReference>
<evidence type="ECO:0000256" key="1">
    <source>
        <dbReference type="SAM" id="Coils"/>
    </source>
</evidence>
<dbReference type="AlphaFoldDB" id="A0A2K2CS29"/>
<keyword evidence="5" id="KW-1185">Reference proteome</keyword>
<dbReference type="EnsemblPlants" id="PNT64829">
    <property type="protein sequence ID" value="PNT64829"/>
    <property type="gene ID" value="BRADI_4g33632v3"/>
</dbReference>
<dbReference type="InterPro" id="IPR005135">
    <property type="entry name" value="Endo/exonuclease/phosphatase"/>
</dbReference>
<sequence>MKIVVWNCRGLGNRPAIRGLLELQKKEGPDILFLSETKLDKRRMEKFRNMLGLQGMLVRDCEGRSGGVALFWRRGVDVSLRWMGRGHIGVEVLEQDGFKWRLTGLYGSPRTEEKKLTLRLLRTLHQQADLPWVCLGDFNEILFAHEKQGGAPRAQSCLDNFRDVLVFCGLKDLGFEGDVFTWRNNNHRVDGYIRERLDHVVANMSWCDRCADYRVRNIDPEHSDHRPIALTINEGSRRSGRSFGQQVIRFEARWLLEEDCEAVVQNAWDMAGLRGQVSASERLCVVSKDLHDWIRNVLGDLQKRIKELKDELEACRREDISARSGQREQVLRFKLERLEDQHDLVWRQRAHVHWLEKGDRNTSFFHRAASERKKHNLIKKLKGRRV</sequence>